<accession>A0A9D4ZSN9</accession>
<feature type="compositionally biased region" description="Polar residues" evidence="1">
    <location>
        <begin position="53"/>
        <end position="66"/>
    </location>
</feature>
<sequence>MQRSPTSLPLTYSLLIYTVQPATLTVPCSSCPTPRLSLYLLCRSSGPSRDPCSHSTSTLQRPALRGSSSLPAHSRTLSVALQPPHGMQQSLLYPLMAALPCCSPITCSSFSSVWRTALRPLGRSLLA</sequence>
<name>A0A9D4ZSN9_ADICA</name>
<organism evidence="3 4">
    <name type="scientific">Adiantum capillus-veneris</name>
    <name type="common">Maidenhair fern</name>
    <dbReference type="NCBI Taxonomy" id="13818"/>
    <lineage>
        <taxon>Eukaryota</taxon>
        <taxon>Viridiplantae</taxon>
        <taxon>Streptophyta</taxon>
        <taxon>Embryophyta</taxon>
        <taxon>Tracheophyta</taxon>
        <taxon>Polypodiopsida</taxon>
        <taxon>Polypodiidae</taxon>
        <taxon>Polypodiales</taxon>
        <taxon>Pteridineae</taxon>
        <taxon>Pteridaceae</taxon>
        <taxon>Vittarioideae</taxon>
        <taxon>Adiantum</taxon>
    </lineage>
</organism>
<gene>
    <name evidence="3" type="ORF">GOP47_0003573</name>
</gene>
<dbReference type="EMBL" id="JABFUD020000002">
    <property type="protein sequence ID" value="KAI5083830.1"/>
    <property type="molecule type" value="Genomic_DNA"/>
</dbReference>
<protein>
    <submittedName>
        <fullName evidence="3">Uncharacterized protein</fullName>
    </submittedName>
</protein>
<evidence type="ECO:0000256" key="2">
    <source>
        <dbReference type="SAM" id="SignalP"/>
    </source>
</evidence>
<feature type="signal peptide" evidence="2">
    <location>
        <begin position="1"/>
        <end position="24"/>
    </location>
</feature>
<feature type="non-terminal residue" evidence="3">
    <location>
        <position position="127"/>
    </location>
</feature>
<feature type="chain" id="PRO_5038366597" evidence="2">
    <location>
        <begin position="25"/>
        <end position="127"/>
    </location>
</feature>
<proteinExistence type="predicted"/>
<evidence type="ECO:0000313" key="3">
    <source>
        <dbReference type="EMBL" id="KAI5083830.1"/>
    </source>
</evidence>
<evidence type="ECO:0000256" key="1">
    <source>
        <dbReference type="SAM" id="MobiDB-lite"/>
    </source>
</evidence>
<evidence type="ECO:0000313" key="4">
    <source>
        <dbReference type="Proteomes" id="UP000886520"/>
    </source>
</evidence>
<keyword evidence="4" id="KW-1185">Reference proteome</keyword>
<dbReference type="Proteomes" id="UP000886520">
    <property type="component" value="Chromosome 3"/>
</dbReference>
<feature type="region of interest" description="Disordered" evidence="1">
    <location>
        <begin position="47"/>
        <end position="66"/>
    </location>
</feature>
<keyword evidence="2" id="KW-0732">Signal</keyword>
<reference evidence="3" key="1">
    <citation type="submission" date="2021-01" db="EMBL/GenBank/DDBJ databases">
        <title>Adiantum capillus-veneris genome.</title>
        <authorList>
            <person name="Fang Y."/>
            <person name="Liao Q."/>
        </authorList>
    </citation>
    <scope>NUCLEOTIDE SEQUENCE</scope>
    <source>
        <strain evidence="3">H3</strain>
        <tissue evidence="3">Leaf</tissue>
    </source>
</reference>
<dbReference type="AlphaFoldDB" id="A0A9D4ZSN9"/>
<comment type="caution">
    <text evidence="3">The sequence shown here is derived from an EMBL/GenBank/DDBJ whole genome shotgun (WGS) entry which is preliminary data.</text>
</comment>